<keyword evidence="6" id="KW-1185">Reference proteome</keyword>
<organism evidence="5 6">
    <name type="scientific">Pelobates cultripes</name>
    <name type="common">Western spadefoot toad</name>
    <dbReference type="NCBI Taxonomy" id="61616"/>
    <lineage>
        <taxon>Eukaryota</taxon>
        <taxon>Metazoa</taxon>
        <taxon>Chordata</taxon>
        <taxon>Craniata</taxon>
        <taxon>Vertebrata</taxon>
        <taxon>Euteleostomi</taxon>
        <taxon>Amphibia</taxon>
        <taxon>Batrachia</taxon>
        <taxon>Anura</taxon>
        <taxon>Pelobatoidea</taxon>
        <taxon>Pelobatidae</taxon>
        <taxon>Pelobates</taxon>
    </lineage>
</organism>
<dbReference type="Pfam" id="PF00059">
    <property type="entry name" value="Lectin_C"/>
    <property type="match status" value="1"/>
</dbReference>
<feature type="domain" description="C-type lectin" evidence="4">
    <location>
        <begin position="100"/>
        <end position="213"/>
    </location>
</feature>
<dbReference type="Gene3D" id="3.10.100.10">
    <property type="entry name" value="Mannose-Binding Protein A, subunit A"/>
    <property type="match status" value="1"/>
</dbReference>
<dbReference type="PROSITE" id="PS00615">
    <property type="entry name" value="C_TYPE_LECTIN_1"/>
    <property type="match status" value="1"/>
</dbReference>
<dbReference type="SMART" id="SM00034">
    <property type="entry name" value="CLECT"/>
    <property type="match status" value="1"/>
</dbReference>
<proteinExistence type="predicted"/>
<reference evidence="5" key="1">
    <citation type="submission" date="2022-03" db="EMBL/GenBank/DDBJ databases">
        <authorList>
            <person name="Alioto T."/>
            <person name="Alioto T."/>
            <person name="Gomez Garrido J."/>
        </authorList>
    </citation>
    <scope>NUCLEOTIDE SEQUENCE</scope>
</reference>
<evidence type="ECO:0000256" key="2">
    <source>
        <dbReference type="ARBA" id="ARBA00023157"/>
    </source>
</evidence>
<feature type="transmembrane region" description="Helical" evidence="3">
    <location>
        <begin position="31"/>
        <end position="53"/>
    </location>
</feature>
<dbReference type="InterPro" id="IPR018378">
    <property type="entry name" value="C-type_lectin_CS"/>
</dbReference>
<keyword evidence="2" id="KW-1015">Disulfide bond</keyword>
<dbReference type="SUPFAM" id="SSF56436">
    <property type="entry name" value="C-type lectin-like"/>
    <property type="match status" value="1"/>
</dbReference>
<evidence type="ECO:0000313" key="5">
    <source>
        <dbReference type="EMBL" id="CAH2273532.1"/>
    </source>
</evidence>
<evidence type="ECO:0000256" key="1">
    <source>
        <dbReference type="ARBA" id="ARBA00022734"/>
    </source>
</evidence>
<dbReference type="EMBL" id="OW240914">
    <property type="protein sequence ID" value="CAH2273532.1"/>
    <property type="molecule type" value="Genomic_DNA"/>
</dbReference>
<dbReference type="Proteomes" id="UP001295444">
    <property type="component" value="Chromosome 03"/>
</dbReference>
<dbReference type="PANTHER" id="PTHR22803">
    <property type="entry name" value="MANNOSE, PHOSPHOLIPASE, LECTIN RECEPTOR RELATED"/>
    <property type="match status" value="1"/>
</dbReference>
<keyword evidence="3" id="KW-1133">Transmembrane helix</keyword>
<gene>
    <name evidence="5" type="ORF">PECUL_23A060568</name>
</gene>
<dbReference type="InterPro" id="IPR016187">
    <property type="entry name" value="CTDL_fold"/>
</dbReference>
<dbReference type="AlphaFoldDB" id="A0AAD1VU87"/>
<protein>
    <recommendedName>
        <fullName evidence="4">C-type lectin domain-containing protein</fullName>
    </recommendedName>
</protein>
<accession>A0AAD1VU87</accession>
<keyword evidence="3" id="KW-0472">Membrane</keyword>
<dbReference type="InterPro" id="IPR050111">
    <property type="entry name" value="C-type_lectin/snaclec_domain"/>
</dbReference>
<dbReference type="PROSITE" id="PS50041">
    <property type="entry name" value="C_TYPE_LECTIN_2"/>
    <property type="match status" value="1"/>
</dbReference>
<evidence type="ECO:0000259" key="4">
    <source>
        <dbReference type="PROSITE" id="PS50041"/>
    </source>
</evidence>
<dbReference type="InterPro" id="IPR001304">
    <property type="entry name" value="C-type_lectin-like"/>
</dbReference>
<keyword evidence="1" id="KW-0430">Lectin</keyword>
<name>A0AAD1VU87_PELCU</name>
<keyword evidence="3" id="KW-0812">Transmembrane</keyword>
<dbReference type="CDD" id="cd03590">
    <property type="entry name" value="CLECT_DC-SIGN_like"/>
    <property type="match status" value="1"/>
</dbReference>
<evidence type="ECO:0000256" key="3">
    <source>
        <dbReference type="SAM" id="Phobius"/>
    </source>
</evidence>
<dbReference type="InterPro" id="IPR033989">
    <property type="entry name" value="CD209-like_CTLD"/>
</dbReference>
<evidence type="ECO:0000313" key="6">
    <source>
        <dbReference type="Proteomes" id="UP001295444"/>
    </source>
</evidence>
<sequence length="218" mass="25235">MEKEMESIYNNVAISDCARCEKQKKCGKHMVIIVILVISIFVALSIAVGILFMHCFSMSDELTELKKNRTGQERILSEIETMKVALRNLSRSCPQGWFAMGSSCYYISENKMTWLEARYYCHELNSKLAIITSMNEMDSLFKLLKGYDGLWIGLHRDSNEINSWKWLDGAKMTFSYWGNKEPNNEKKNEECVEVLSGAWNDEACSERRTFMCKKTYSC</sequence>
<dbReference type="GO" id="GO:0030246">
    <property type="term" value="F:carbohydrate binding"/>
    <property type="evidence" value="ECO:0007669"/>
    <property type="project" value="UniProtKB-KW"/>
</dbReference>
<dbReference type="InterPro" id="IPR016186">
    <property type="entry name" value="C-type_lectin-like/link_sf"/>
</dbReference>